<dbReference type="InterPro" id="IPR015422">
    <property type="entry name" value="PyrdxlP-dep_Trfase_small"/>
</dbReference>
<dbReference type="Gene3D" id="3.90.1150.10">
    <property type="entry name" value="Aspartate Aminotransferase, domain 1"/>
    <property type="match status" value="1"/>
</dbReference>
<feature type="domain" description="Glycine cleavage system P-protein N-terminal" evidence="2">
    <location>
        <begin position="1"/>
        <end position="286"/>
    </location>
</feature>
<gene>
    <name evidence="3" type="ORF">S01H1_20192</name>
</gene>
<dbReference type="InterPro" id="IPR049315">
    <property type="entry name" value="GDC-P_N"/>
</dbReference>
<feature type="non-terminal residue" evidence="3">
    <location>
        <position position="286"/>
    </location>
</feature>
<dbReference type="Gene3D" id="3.40.640.10">
    <property type="entry name" value="Type I PLP-dependent aspartate aminotransferase-like (Major domain)"/>
    <property type="match status" value="1"/>
</dbReference>
<dbReference type="Pfam" id="PF02347">
    <property type="entry name" value="GDC-P"/>
    <property type="match status" value="1"/>
</dbReference>
<dbReference type="InterPro" id="IPR015421">
    <property type="entry name" value="PyrdxlP-dep_Trfase_major"/>
</dbReference>
<dbReference type="GO" id="GO:0004375">
    <property type="term" value="F:glycine dehydrogenase (decarboxylating) activity"/>
    <property type="evidence" value="ECO:0007669"/>
    <property type="project" value="InterPro"/>
</dbReference>
<dbReference type="EMBL" id="BARS01011012">
    <property type="protein sequence ID" value="GAF98990.1"/>
    <property type="molecule type" value="Genomic_DNA"/>
</dbReference>
<keyword evidence="1" id="KW-0560">Oxidoreductase</keyword>
<dbReference type="PANTHER" id="PTHR42806">
    <property type="entry name" value="GLYCINE CLEAVAGE SYSTEM P-PROTEIN"/>
    <property type="match status" value="1"/>
</dbReference>
<dbReference type="AlphaFoldDB" id="X0VEQ3"/>
<protein>
    <recommendedName>
        <fullName evidence="2">Glycine cleavage system P-protein N-terminal domain-containing protein</fullName>
    </recommendedName>
</protein>
<evidence type="ECO:0000259" key="2">
    <source>
        <dbReference type="Pfam" id="PF02347"/>
    </source>
</evidence>
<dbReference type="NCBIfam" id="NF001696">
    <property type="entry name" value="PRK00451.1"/>
    <property type="match status" value="1"/>
</dbReference>
<feature type="non-terminal residue" evidence="3">
    <location>
        <position position="1"/>
    </location>
</feature>
<dbReference type="GO" id="GO:0009116">
    <property type="term" value="P:nucleoside metabolic process"/>
    <property type="evidence" value="ECO:0007669"/>
    <property type="project" value="InterPro"/>
</dbReference>
<accession>X0VEQ3</accession>
<reference evidence="3" key="1">
    <citation type="journal article" date="2014" name="Front. Microbiol.">
        <title>High frequency of phylogenetically diverse reductive dehalogenase-homologous genes in deep subseafloor sedimentary metagenomes.</title>
        <authorList>
            <person name="Kawai M."/>
            <person name="Futagami T."/>
            <person name="Toyoda A."/>
            <person name="Takaki Y."/>
            <person name="Nishi S."/>
            <person name="Hori S."/>
            <person name="Arai W."/>
            <person name="Tsubouchi T."/>
            <person name="Morono Y."/>
            <person name="Uchiyama I."/>
            <person name="Ito T."/>
            <person name="Fujiyama A."/>
            <person name="Inagaki F."/>
            <person name="Takami H."/>
        </authorList>
    </citation>
    <scope>NUCLEOTIDE SEQUENCE</scope>
    <source>
        <strain evidence="3">Expedition CK06-06</strain>
    </source>
</reference>
<dbReference type="InterPro" id="IPR015424">
    <property type="entry name" value="PyrdxlP-dep_Trfase"/>
</dbReference>
<sequence>SEMEIMAEVQAISEENLDTGHFSCFLGAGAYDHYVPRIVDHVISRSEFYTAYTPYQPEISQGTLQSIFEYQSMICALTGMEVANASHYDGATSTAEAVIMALNVHRGRRKKVLVSPAVHPEYRSVVRTYTQGMGLEIAGDGDPTATLDDLTNLLDNDTTCLIVQSPNFYGEIEDLEGLAGKVHAVKALLVVVADPISLGLLRPPGDYGADIVVGEGQALGNGLNYGGPYLGFFACRQKHVRKLAGRLAGQTVDTEGKRGFVLTLATREQHIRRERATSNICTNQAL</sequence>
<name>X0VEQ3_9ZZZZ</name>
<dbReference type="PANTHER" id="PTHR42806:SF1">
    <property type="entry name" value="GLYCINE DEHYDROGENASE (DECARBOXYLATING)"/>
    <property type="match status" value="1"/>
</dbReference>
<dbReference type="InterPro" id="IPR023010">
    <property type="entry name" value="GcvPA"/>
</dbReference>
<evidence type="ECO:0000313" key="3">
    <source>
        <dbReference type="EMBL" id="GAF98990.1"/>
    </source>
</evidence>
<proteinExistence type="predicted"/>
<dbReference type="SUPFAM" id="SSF53383">
    <property type="entry name" value="PLP-dependent transferases"/>
    <property type="match status" value="1"/>
</dbReference>
<comment type="caution">
    <text evidence="3">The sequence shown here is derived from an EMBL/GenBank/DDBJ whole genome shotgun (WGS) entry which is preliminary data.</text>
</comment>
<evidence type="ECO:0000256" key="1">
    <source>
        <dbReference type="ARBA" id="ARBA00023002"/>
    </source>
</evidence>
<organism evidence="3">
    <name type="scientific">marine sediment metagenome</name>
    <dbReference type="NCBI Taxonomy" id="412755"/>
    <lineage>
        <taxon>unclassified sequences</taxon>
        <taxon>metagenomes</taxon>
        <taxon>ecological metagenomes</taxon>
    </lineage>
</organism>